<feature type="compositionally biased region" description="Acidic residues" evidence="1">
    <location>
        <begin position="228"/>
        <end position="262"/>
    </location>
</feature>
<dbReference type="Gramene" id="GBG70575">
    <property type="protein sequence ID" value="GBG70575"/>
    <property type="gene ID" value="CBR_g6702"/>
</dbReference>
<sequence>MEALKQVQTKEGGERVSRAILVARYPEAETKRGVGEQERSGNEVREKTEQQHKGNQRAGEVERAGEKGWKRGGKRKGKCPKWGSFCLLGIAFHWAEPADRSVEDEIPDDKVELLLIQGWRTDTEGDFLGIVFGEVRNDHLGSITDELLVFLTQVLDNRPLEILSHCDERPGTAMLTRTLEPHLLWSTCMEVEEGSYYVPSPGVYLHVDVTDLSTWDPLIRHTPARETSEEEEEEDEEEVSAEEEDQESDPDYQGSEDAESEEASSGQVESEKEEGGAGESSGLDELSREEREAVAQRRRAAAEEKRPIEESKGLPQLLQDDPTRNPEPPQEEDERDANATTEGSRSRRHQSPSQSSPV</sequence>
<accession>A0A388KKI6</accession>
<feature type="region of interest" description="Disordered" evidence="1">
    <location>
        <begin position="27"/>
        <end position="75"/>
    </location>
</feature>
<dbReference type="AlphaFoldDB" id="A0A388KKI6"/>
<gene>
    <name evidence="2" type="ORF">CBR_g6702</name>
</gene>
<evidence type="ECO:0000313" key="2">
    <source>
        <dbReference type="EMBL" id="GBG70575.1"/>
    </source>
</evidence>
<dbReference type="Proteomes" id="UP000265515">
    <property type="component" value="Unassembled WGS sequence"/>
</dbReference>
<comment type="caution">
    <text evidence="2">The sequence shown here is derived from an EMBL/GenBank/DDBJ whole genome shotgun (WGS) entry which is preliminary data.</text>
</comment>
<evidence type="ECO:0000313" key="3">
    <source>
        <dbReference type="Proteomes" id="UP000265515"/>
    </source>
</evidence>
<keyword evidence="3" id="KW-1185">Reference proteome</keyword>
<evidence type="ECO:0000256" key="1">
    <source>
        <dbReference type="SAM" id="MobiDB-lite"/>
    </source>
</evidence>
<organism evidence="2 3">
    <name type="scientific">Chara braunii</name>
    <name type="common">Braun's stonewort</name>
    <dbReference type="NCBI Taxonomy" id="69332"/>
    <lineage>
        <taxon>Eukaryota</taxon>
        <taxon>Viridiplantae</taxon>
        <taxon>Streptophyta</taxon>
        <taxon>Charophyceae</taxon>
        <taxon>Charales</taxon>
        <taxon>Characeae</taxon>
        <taxon>Chara</taxon>
    </lineage>
</organism>
<feature type="compositionally biased region" description="Basic and acidic residues" evidence="1">
    <location>
        <begin position="27"/>
        <end position="52"/>
    </location>
</feature>
<proteinExistence type="predicted"/>
<name>A0A388KKI6_CHABU</name>
<protein>
    <submittedName>
        <fullName evidence="2">Uncharacterized protein</fullName>
    </submittedName>
</protein>
<feature type="region of interest" description="Disordered" evidence="1">
    <location>
        <begin position="220"/>
        <end position="358"/>
    </location>
</feature>
<feature type="compositionally biased region" description="Basic and acidic residues" evidence="1">
    <location>
        <begin position="59"/>
        <end position="69"/>
    </location>
</feature>
<dbReference type="EMBL" id="BFEA01000133">
    <property type="protein sequence ID" value="GBG70575.1"/>
    <property type="molecule type" value="Genomic_DNA"/>
</dbReference>
<reference evidence="2 3" key="1">
    <citation type="journal article" date="2018" name="Cell">
        <title>The Chara Genome: Secondary Complexity and Implications for Plant Terrestrialization.</title>
        <authorList>
            <person name="Nishiyama T."/>
            <person name="Sakayama H."/>
            <person name="Vries J.D."/>
            <person name="Buschmann H."/>
            <person name="Saint-Marcoux D."/>
            <person name="Ullrich K.K."/>
            <person name="Haas F.B."/>
            <person name="Vanderstraeten L."/>
            <person name="Becker D."/>
            <person name="Lang D."/>
            <person name="Vosolsobe S."/>
            <person name="Rombauts S."/>
            <person name="Wilhelmsson P.K.I."/>
            <person name="Janitza P."/>
            <person name="Kern R."/>
            <person name="Heyl A."/>
            <person name="Rumpler F."/>
            <person name="Villalobos L.I.A.C."/>
            <person name="Clay J.M."/>
            <person name="Skokan R."/>
            <person name="Toyoda A."/>
            <person name="Suzuki Y."/>
            <person name="Kagoshima H."/>
            <person name="Schijlen E."/>
            <person name="Tajeshwar N."/>
            <person name="Catarino B."/>
            <person name="Hetherington A.J."/>
            <person name="Saltykova A."/>
            <person name="Bonnot C."/>
            <person name="Breuninger H."/>
            <person name="Symeonidi A."/>
            <person name="Radhakrishnan G.V."/>
            <person name="Van Nieuwerburgh F."/>
            <person name="Deforce D."/>
            <person name="Chang C."/>
            <person name="Karol K.G."/>
            <person name="Hedrich R."/>
            <person name="Ulvskov P."/>
            <person name="Glockner G."/>
            <person name="Delwiche C.F."/>
            <person name="Petrasek J."/>
            <person name="Van de Peer Y."/>
            <person name="Friml J."/>
            <person name="Beilby M."/>
            <person name="Dolan L."/>
            <person name="Kohara Y."/>
            <person name="Sugano S."/>
            <person name="Fujiyama A."/>
            <person name="Delaux P.-M."/>
            <person name="Quint M."/>
            <person name="TheiBen G."/>
            <person name="Hagemann M."/>
            <person name="Harholt J."/>
            <person name="Dunand C."/>
            <person name="Zachgo S."/>
            <person name="Langdale J."/>
            <person name="Maumus F."/>
            <person name="Straeten D.V.D."/>
            <person name="Gould S.B."/>
            <person name="Rensing S.A."/>
        </authorList>
    </citation>
    <scope>NUCLEOTIDE SEQUENCE [LARGE SCALE GENOMIC DNA]</scope>
    <source>
        <strain evidence="2 3">S276</strain>
    </source>
</reference>
<feature type="compositionally biased region" description="Basic and acidic residues" evidence="1">
    <location>
        <begin position="285"/>
        <end position="312"/>
    </location>
</feature>